<dbReference type="PROSITE" id="PS01227">
    <property type="entry name" value="UPF0012"/>
    <property type="match status" value="1"/>
</dbReference>
<keyword evidence="5" id="KW-1185">Reference proteome</keyword>
<dbReference type="InterPro" id="IPR001110">
    <property type="entry name" value="UPF0012_CS"/>
</dbReference>
<dbReference type="GO" id="GO:0006528">
    <property type="term" value="P:asparagine metabolic process"/>
    <property type="evidence" value="ECO:0007669"/>
    <property type="project" value="TreeGrafter"/>
</dbReference>
<feature type="domain" description="CN hydrolase" evidence="3">
    <location>
        <begin position="46"/>
        <end position="302"/>
    </location>
</feature>
<reference evidence="4 5" key="1">
    <citation type="journal article" date="2024" name="Science">
        <title>Giant polyketide synthase enzymes in the biosynthesis of giant marine polyether toxins.</title>
        <authorList>
            <person name="Fallon T.R."/>
            <person name="Shende V.V."/>
            <person name="Wierzbicki I.H."/>
            <person name="Pendleton A.L."/>
            <person name="Watervoot N.F."/>
            <person name="Auber R.P."/>
            <person name="Gonzalez D.J."/>
            <person name="Wisecaver J.H."/>
            <person name="Moore B.S."/>
        </authorList>
    </citation>
    <scope>NUCLEOTIDE SEQUENCE [LARGE SCALE GENOMIC DNA]</scope>
    <source>
        <strain evidence="4 5">12B1</strain>
    </source>
</reference>
<dbReference type="Pfam" id="PF00795">
    <property type="entry name" value="CN_hydrolase"/>
    <property type="match status" value="1"/>
</dbReference>
<accession>A0AB34JH90</accession>
<sequence length="334" mass="35777">MLALARAPFPRRLLAAGVACGLAALPRPADAAAAQGPATAPAPGKLKLALLQISVGSDKAANLEHAERKIREAAGCGAKLICLPECFNSPYGASFFPAYAEEIPETAAAATEAAHPSTCMLIRVARQLGVYLVGGSIPEVDRATGNVYNCNVVVSPDGEIVCKHRKVHLFDIDVPGKITFRESDTLTAGDQLSLFDTPWGRVGVGICYDIRFPQYAHLLRLSGAHLLLYPGAFNMTTGPLHWELLARARAVDNQAFVAVPSPARDPNAGYQAWGHSSVIDPWGKVVATTEHEEAIVYAEVDLAEVDTPRQSIPVFDQKRDDLYTLKWTNARGGS</sequence>
<proteinExistence type="inferred from homology"/>
<dbReference type="GO" id="GO:0005739">
    <property type="term" value="C:mitochondrion"/>
    <property type="evidence" value="ECO:0007669"/>
    <property type="project" value="TreeGrafter"/>
</dbReference>
<dbReference type="InterPro" id="IPR036526">
    <property type="entry name" value="C-N_Hydrolase_sf"/>
</dbReference>
<dbReference type="InterPro" id="IPR003010">
    <property type="entry name" value="C-N_Hydrolase"/>
</dbReference>
<dbReference type="FunFam" id="3.60.110.10:FF:000002">
    <property type="entry name" value="Nitrilase family member 2"/>
    <property type="match status" value="1"/>
</dbReference>
<dbReference type="PANTHER" id="PTHR23088">
    <property type="entry name" value="NITRILASE-RELATED"/>
    <property type="match status" value="1"/>
</dbReference>
<protein>
    <recommendedName>
        <fullName evidence="3">CN hydrolase domain-containing protein</fullName>
    </recommendedName>
</protein>
<dbReference type="InterPro" id="IPR045254">
    <property type="entry name" value="Nit1/2_C-N_Hydrolase"/>
</dbReference>
<dbReference type="EMBL" id="JBGBPQ010000008">
    <property type="protein sequence ID" value="KAL1520781.1"/>
    <property type="molecule type" value="Genomic_DNA"/>
</dbReference>
<name>A0AB34JH90_PRYPA</name>
<dbReference type="GO" id="GO:0006107">
    <property type="term" value="P:oxaloacetate metabolic process"/>
    <property type="evidence" value="ECO:0007669"/>
    <property type="project" value="TreeGrafter"/>
</dbReference>
<dbReference type="Proteomes" id="UP001515480">
    <property type="component" value="Unassembled WGS sequence"/>
</dbReference>
<evidence type="ECO:0000313" key="5">
    <source>
        <dbReference type="Proteomes" id="UP001515480"/>
    </source>
</evidence>
<dbReference type="SUPFAM" id="SSF56317">
    <property type="entry name" value="Carbon-nitrogen hydrolase"/>
    <property type="match status" value="1"/>
</dbReference>
<evidence type="ECO:0000313" key="4">
    <source>
        <dbReference type="EMBL" id="KAL1520781.1"/>
    </source>
</evidence>
<gene>
    <name evidence="4" type="ORF">AB1Y20_022345</name>
</gene>
<dbReference type="GO" id="GO:0050152">
    <property type="term" value="F:omega-amidase activity"/>
    <property type="evidence" value="ECO:0007669"/>
    <property type="project" value="TreeGrafter"/>
</dbReference>
<dbReference type="GO" id="GO:0006541">
    <property type="term" value="P:glutamine metabolic process"/>
    <property type="evidence" value="ECO:0007669"/>
    <property type="project" value="TreeGrafter"/>
</dbReference>
<comment type="similarity">
    <text evidence="1">Belongs to the carbon-nitrogen hydrolase superfamily. NIT1/NIT2 family.</text>
</comment>
<keyword evidence="2" id="KW-0378">Hydrolase</keyword>
<organism evidence="4 5">
    <name type="scientific">Prymnesium parvum</name>
    <name type="common">Toxic golden alga</name>
    <dbReference type="NCBI Taxonomy" id="97485"/>
    <lineage>
        <taxon>Eukaryota</taxon>
        <taxon>Haptista</taxon>
        <taxon>Haptophyta</taxon>
        <taxon>Prymnesiophyceae</taxon>
        <taxon>Prymnesiales</taxon>
        <taxon>Prymnesiaceae</taxon>
        <taxon>Prymnesium</taxon>
    </lineage>
</organism>
<dbReference type="PROSITE" id="PS50263">
    <property type="entry name" value="CN_HYDROLASE"/>
    <property type="match status" value="1"/>
</dbReference>
<comment type="caution">
    <text evidence="4">The sequence shown here is derived from an EMBL/GenBank/DDBJ whole genome shotgun (WGS) entry which is preliminary data.</text>
</comment>
<dbReference type="PANTHER" id="PTHR23088:SF30">
    <property type="entry name" value="OMEGA-AMIDASE NIT2"/>
    <property type="match status" value="1"/>
</dbReference>
<evidence type="ECO:0000259" key="3">
    <source>
        <dbReference type="PROSITE" id="PS50263"/>
    </source>
</evidence>
<evidence type="ECO:0000256" key="1">
    <source>
        <dbReference type="ARBA" id="ARBA00010613"/>
    </source>
</evidence>
<dbReference type="Gene3D" id="3.60.110.10">
    <property type="entry name" value="Carbon-nitrogen hydrolase"/>
    <property type="match status" value="1"/>
</dbReference>
<dbReference type="CDD" id="cd07572">
    <property type="entry name" value="nit"/>
    <property type="match status" value="1"/>
</dbReference>
<evidence type="ECO:0000256" key="2">
    <source>
        <dbReference type="ARBA" id="ARBA00022801"/>
    </source>
</evidence>
<dbReference type="AlphaFoldDB" id="A0AB34JH90"/>